<keyword evidence="1" id="KW-0732">Signal</keyword>
<dbReference type="OrthoDB" id="1435654at2"/>
<gene>
    <name evidence="2" type="ordered locus">ZPR_0405</name>
</gene>
<feature type="signal peptide" evidence="1">
    <location>
        <begin position="1"/>
        <end position="21"/>
    </location>
</feature>
<evidence type="ECO:0000256" key="1">
    <source>
        <dbReference type="SAM" id="SignalP"/>
    </source>
</evidence>
<name>D5BEN5_ZUNPS</name>
<organism evidence="2 3">
    <name type="scientific">Zunongwangia profunda (strain DSM 18752 / CCTCC AB 206139 / SM-A87)</name>
    <name type="common">Wangia profunda</name>
    <dbReference type="NCBI Taxonomy" id="655815"/>
    <lineage>
        <taxon>Bacteria</taxon>
        <taxon>Pseudomonadati</taxon>
        <taxon>Bacteroidota</taxon>
        <taxon>Flavobacteriia</taxon>
        <taxon>Flavobacteriales</taxon>
        <taxon>Flavobacteriaceae</taxon>
        <taxon>Zunongwangia</taxon>
    </lineage>
</organism>
<sequence length="132" mass="15353">MKFFKLLSFLAFFGFSLLASAQETDSLAISSEISNHRAIHKDYLSIVYGPYSLKSNMAYVSLNGEDYQKIKLKRSKLFNRYDYNGLLKLLKKYNSQGWELVGKDFEFEEESGARVFIMMTRDSEEKKLSKND</sequence>
<dbReference type="EMBL" id="CP001650">
    <property type="protein sequence ID" value="ADF50764.1"/>
    <property type="molecule type" value="Genomic_DNA"/>
</dbReference>
<dbReference type="RefSeq" id="WP_013069917.1">
    <property type="nucleotide sequence ID" value="NC_014041.1"/>
</dbReference>
<evidence type="ECO:0000313" key="3">
    <source>
        <dbReference type="Proteomes" id="UP000001654"/>
    </source>
</evidence>
<dbReference type="KEGG" id="zpr:ZPR_0405"/>
<keyword evidence="3" id="KW-1185">Reference proteome</keyword>
<dbReference type="Proteomes" id="UP000001654">
    <property type="component" value="Chromosome"/>
</dbReference>
<proteinExistence type="predicted"/>
<dbReference type="HOGENOM" id="CLU_1916306_0_0_10"/>
<dbReference type="AlphaFoldDB" id="D5BEN5"/>
<feature type="chain" id="PRO_5003069787" evidence="1">
    <location>
        <begin position="22"/>
        <end position="132"/>
    </location>
</feature>
<dbReference type="STRING" id="655815.ZPR_0405"/>
<accession>D5BEN5</accession>
<evidence type="ECO:0000313" key="2">
    <source>
        <dbReference type="EMBL" id="ADF50764.1"/>
    </source>
</evidence>
<reference evidence="2 3" key="1">
    <citation type="journal article" date="2010" name="BMC Genomics">
        <title>The complete genome of Zunongwangia profunda SM-A87 reveals its adaptation to the deep-sea environment and ecological role in sedimentary organic nitrogen degradation.</title>
        <authorList>
            <person name="Qin Q.L."/>
            <person name="Zhang X.Y."/>
            <person name="Wang X.M."/>
            <person name="Liu G.M."/>
            <person name="Chen X.L."/>
            <person name="Xie B.B."/>
            <person name="Dang H.Y."/>
            <person name="Zhou B.C."/>
            <person name="Yu J."/>
            <person name="Zhang Y.Z."/>
        </authorList>
    </citation>
    <scope>NUCLEOTIDE SEQUENCE [LARGE SCALE GENOMIC DNA]</scope>
    <source>
        <strain evidence="3">DSM 18752 / CCTCC AB 206139 / SM-A87</strain>
    </source>
</reference>
<protein>
    <submittedName>
        <fullName evidence="2">Uncharacterized protein</fullName>
    </submittedName>
</protein>